<dbReference type="VEuPathDB" id="CryptoDB:CmeUKMEL1_17455"/>
<gene>
    <name evidence="2" type="ORF">CmeUKMEL1_17455</name>
</gene>
<dbReference type="EMBL" id="JIBK01000051">
    <property type="protein sequence ID" value="POM85445.1"/>
    <property type="molecule type" value="Genomic_DNA"/>
</dbReference>
<dbReference type="SUPFAM" id="SSF47473">
    <property type="entry name" value="EF-hand"/>
    <property type="match status" value="1"/>
</dbReference>
<accession>A0A2P4Z5V7</accession>
<evidence type="ECO:0000259" key="1">
    <source>
        <dbReference type="PROSITE" id="PS50222"/>
    </source>
</evidence>
<protein>
    <recommendedName>
        <fullName evidence="1">EF-hand domain-containing protein</fullName>
    </recommendedName>
</protein>
<dbReference type="OrthoDB" id="270584at2759"/>
<reference evidence="2 3" key="1">
    <citation type="submission" date="2014-04" db="EMBL/GenBank/DDBJ databases">
        <title>Comparative Genomics of Cryptosporidium Species.</title>
        <authorList>
            <person name="Silva J.C."/>
            <person name="Su Q."/>
            <person name="Chalmers R."/>
            <person name="Chibucos M.C."/>
            <person name="Elwin K."/>
            <person name="Godinez A."/>
            <person name="Guo F."/>
            <person name="Huynh K."/>
            <person name="Orvis J."/>
            <person name="Ott S."/>
            <person name="Sadzewicz L."/>
            <person name="Sengamalay N."/>
            <person name="Shetty A."/>
            <person name="Sun M."/>
            <person name="Tallon L."/>
            <person name="Xiao L."/>
            <person name="Zhang H."/>
            <person name="Fraser C.M."/>
            <person name="Zhu G."/>
            <person name="Kissinger J."/>
            <person name="Widmer G."/>
        </authorList>
    </citation>
    <scope>NUCLEOTIDE SEQUENCE [LARGE SCALE GENOMIC DNA]</scope>
    <source>
        <strain evidence="2 3">UKMEL1</strain>
    </source>
</reference>
<organism evidence="2 3">
    <name type="scientific">Cryptosporidium meleagridis</name>
    <dbReference type="NCBI Taxonomy" id="93969"/>
    <lineage>
        <taxon>Eukaryota</taxon>
        <taxon>Sar</taxon>
        <taxon>Alveolata</taxon>
        <taxon>Apicomplexa</taxon>
        <taxon>Conoidasida</taxon>
        <taxon>Coccidia</taxon>
        <taxon>Eucoccidiorida</taxon>
        <taxon>Eimeriorina</taxon>
        <taxon>Cryptosporidiidae</taxon>
        <taxon>Cryptosporidium</taxon>
    </lineage>
</organism>
<feature type="domain" description="EF-hand" evidence="1">
    <location>
        <begin position="71"/>
        <end position="106"/>
    </location>
</feature>
<dbReference type="InterPro" id="IPR002048">
    <property type="entry name" value="EF_hand_dom"/>
</dbReference>
<dbReference type="InterPro" id="IPR011992">
    <property type="entry name" value="EF-hand-dom_pair"/>
</dbReference>
<dbReference type="Proteomes" id="UP000236928">
    <property type="component" value="Unassembled WGS sequence"/>
</dbReference>
<dbReference type="Gene3D" id="1.10.238.10">
    <property type="entry name" value="EF-hand"/>
    <property type="match status" value="1"/>
</dbReference>
<dbReference type="AlphaFoldDB" id="A0A2P4Z5V7"/>
<sequence length="147" mass="16492">MSASEIENCANILDCEKKKQYDLKLSHRILILAGVFVSEDKLQEYMETNSKTSLTIEDLKSFAGNAKSGVPTKDSIKNMFNLLDVGKSGKVDLELLKYGLTSIGADKFNGLEMEDFYKLLNINLEETKTVTIDEIVDRIMELLAAFK</sequence>
<comment type="caution">
    <text evidence="2">The sequence shown here is derived from an EMBL/GenBank/DDBJ whole genome shotgun (WGS) entry which is preliminary data.</text>
</comment>
<dbReference type="PROSITE" id="PS50222">
    <property type="entry name" value="EF_HAND_2"/>
    <property type="match status" value="1"/>
</dbReference>
<dbReference type="GO" id="GO:0005509">
    <property type="term" value="F:calcium ion binding"/>
    <property type="evidence" value="ECO:0007669"/>
    <property type="project" value="InterPro"/>
</dbReference>
<keyword evidence="3" id="KW-1185">Reference proteome</keyword>
<name>A0A2P4Z5V7_9CRYT</name>
<evidence type="ECO:0000313" key="3">
    <source>
        <dbReference type="Proteomes" id="UP000236928"/>
    </source>
</evidence>
<evidence type="ECO:0000313" key="2">
    <source>
        <dbReference type="EMBL" id="POM85445.1"/>
    </source>
</evidence>
<proteinExistence type="predicted"/>